<evidence type="ECO:0000259" key="2">
    <source>
        <dbReference type="Pfam" id="PF14021"/>
    </source>
</evidence>
<gene>
    <name evidence="3" type="ORF">ABVK25_003890</name>
</gene>
<dbReference type="Pfam" id="PF14021">
    <property type="entry name" value="TNT"/>
    <property type="match status" value="1"/>
</dbReference>
<feature type="signal peptide" evidence="1">
    <location>
        <begin position="1"/>
        <end position="19"/>
    </location>
</feature>
<dbReference type="InterPro" id="IPR025331">
    <property type="entry name" value="TNT"/>
</dbReference>
<dbReference type="PANTHER" id="PTHR42059:SF1">
    <property type="entry name" value="TNT DOMAIN-CONTAINING PROTEIN"/>
    <property type="match status" value="1"/>
</dbReference>
<dbReference type="Proteomes" id="UP001590951">
    <property type="component" value="Unassembled WGS sequence"/>
</dbReference>
<keyword evidence="4" id="KW-1185">Reference proteome</keyword>
<dbReference type="InterPro" id="IPR053024">
    <property type="entry name" value="Fungal_surface_NADase"/>
</dbReference>
<feature type="chain" id="PRO_5045517748" description="TNT domain-containing protein" evidence="1">
    <location>
        <begin position="20"/>
        <end position="232"/>
    </location>
</feature>
<protein>
    <recommendedName>
        <fullName evidence="2">TNT domain-containing protein</fullName>
    </recommendedName>
</protein>
<reference evidence="3 4" key="1">
    <citation type="submission" date="2024-09" db="EMBL/GenBank/DDBJ databases">
        <title>Rethinking Asexuality: The Enigmatic Case of Functional Sexual Genes in Lepraria (Stereocaulaceae).</title>
        <authorList>
            <person name="Doellman M."/>
            <person name="Sun Y."/>
            <person name="Barcenas-Pena A."/>
            <person name="Lumbsch H.T."/>
            <person name="Grewe F."/>
        </authorList>
    </citation>
    <scope>NUCLEOTIDE SEQUENCE [LARGE SCALE GENOMIC DNA]</scope>
    <source>
        <strain evidence="3 4">Grewe 0041</strain>
    </source>
</reference>
<feature type="domain" description="TNT" evidence="2">
    <location>
        <begin position="118"/>
        <end position="214"/>
    </location>
</feature>
<keyword evidence="1" id="KW-0732">Signal</keyword>
<evidence type="ECO:0000313" key="4">
    <source>
        <dbReference type="Proteomes" id="UP001590951"/>
    </source>
</evidence>
<evidence type="ECO:0000313" key="3">
    <source>
        <dbReference type="EMBL" id="KAL2055648.1"/>
    </source>
</evidence>
<sequence>MHWKCLLLTALGVSYEVSATFHQEAPLLLTATDNYNCTGITNTSHTDKYVCGDERLGPKDLPNTLPLLDVVYKYHPFGKKTPREFLNKWTHHDGSYKYPLLNGFQLDIDGVPILGNMTLVVGTTVDRFGSESGQYVSAADAPFSQRSLPPSSLDAPVNDKRYPYNYHIYTVNREFTVIGGPIAPWFDQPGLGAQYFLGATETINGLKEKGYLKELNLTELGTGPDISSPYEL</sequence>
<dbReference type="PANTHER" id="PTHR42059">
    <property type="entry name" value="TNT DOMAIN-CONTAINING PROTEIN"/>
    <property type="match status" value="1"/>
</dbReference>
<organism evidence="3 4">
    <name type="scientific">Lepraria finkii</name>
    <dbReference type="NCBI Taxonomy" id="1340010"/>
    <lineage>
        <taxon>Eukaryota</taxon>
        <taxon>Fungi</taxon>
        <taxon>Dikarya</taxon>
        <taxon>Ascomycota</taxon>
        <taxon>Pezizomycotina</taxon>
        <taxon>Lecanoromycetes</taxon>
        <taxon>OSLEUM clade</taxon>
        <taxon>Lecanoromycetidae</taxon>
        <taxon>Lecanorales</taxon>
        <taxon>Lecanorineae</taxon>
        <taxon>Stereocaulaceae</taxon>
        <taxon>Lepraria</taxon>
    </lineage>
</organism>
<comment type="caution">
    <text evidence="3">The sequence shown here is derived from an EMBL/GenBank/DDBJ whole genome shotgun (WGS) entry which is preliminary data.</text>
</comment>
<evidence type="ECO:0000256" key="1">
    <source>
        <dbReference type="SAM" id="SignalP"/>
    </source>
</evidence>
<dbReference type="EMBL" id="JBHFEH010000010">
    <property type="protein sequence ID" value="KAL2055648.1"/>
    <property type="molecule type" value="Genomic_DNA"/>
</dbReference>
<proteinExistence type="predicted"/>
<name>A0ABR4BCT0_9LECA</name>
<accession>A0ABR4BCT0</accession>